<evidence type="ECO:0000313" key="1">
    <source>
        <dbReference type="EMBL" id="MBB5534098.1"/>
    </source>
</evidence>
<gene>
    <name evidence="1" type="ORF">GGD55_000769</name>
</gene>
<sequence>MAFAVLIIVRSLVDQVAARMPAERQGGQSFLRLCLPLGTFPEVGVPLPEDPVEIDAIVQMTTCIDTKNLQFS</sequence>
<accession>A0A7W8U7C7</accession>
<organism evidence="1 2">
    <name type="scientific">Rhizobium giardinii</name>
    <dbReference type="NCBI Taxonomy" id="56731"/>
    <lineage>
        <taxon>Bacteria</taxon>
        <taxon>Pseudomonadati</taxon>
        <taxon>Pseudomonadota</taxon>
        <taxon>Alphaproteobacteria</taxon>
        <taxon>Hyphomicrobiales</taxon>
        <taxon>Rhizobiaceae</taxon>
        <taxon>Rhizobium/Agrobacterium group</taxon>
        <taxon>Rhizobium</taxon>
    </lineage>
</organism>
<evidence type="ECO:0000313" key="2">
    <source>
        <dbReference type="Proteomes" id="UP000585507"/>
    </source>
</evidence>
<dbReference type="RefSeq" id="WP_154663295.1">
    <property type="nucleotide sequence ID" value="NZ_JACHBK010000002.1"/>
</dbReference>
<protein>
    <submittedName>
        <fullName evidence="1">Uncharacterized protein</fullName>
    </submittedName>
</protein>
<keyword evidence="2" id="KW-1185">Reference proteome</keyword>
<dbReference type="Proteomes" id="UP000585507">
    <property type="component" value="Unassembled WGS sequence"/>
</dbReference>
<dbReference type="EMBL" id="JACHBK010000002">
    <property type="protein sequence ID" value="MBB5534098.1"/>
    <property type="molecule type" value="Genomic_DNA"/>
</dbReference>
<name>A0A7W8U7C7_9HYPH</name>
<proteinExistence type="predicted"/>
<comment type="caution">
    <text evidence="1">The sequence shown here is derived from an EMBL/GenBank/DDBJ whole genome shotgun (WGS) entry which is preliminary data.</text>
</comment>
<dbReference type="AlphaFoldDB" id="A0A7W8U7C7"/>
<reference evidence="1 2" key="1">
    <citation type="submission" date="2020-08" db="EMBL/GenBank/DDBJ databases">
        <title>Genomic Encyclopedia of Type Strains, Phase IV (KMG-V): Genome sequencing to study the core and pangenomes of soil and plant-associated prokaryotes.</title>
        <authorList>
            <person name="Whitman W."/>
        </authorList>
    </citation>
    <scope>NUCLEOTIDE SEQUENCE [LARGE SCALE GENOMIC DNA]</scope>
    <source>
        <strain evidence="1 2">SEMIA 4084</strain>
    </source>
</reference>